<keyword evidence="2" id="KW-1185">Reference proteome</keyword>
<dbReference type="EMBL" id="JABBVZ010000044">
    <property type="protein sequence ID" value="NMP23235.1"/>
    <property type="molecule type" value="Genomic_DNA"/>
</dbReference>
<dbReference type="Proteomes" id="UP000533476">
    <property type="component" value="Unassembled WGS sequence"/>
</dbReference>
<accession>A0A7Y0L6A5</accession>
<comment type="caution">
    <text evidence="1">The sequence shown here is derived from an EMBL/GenBank/DDBJ whole genome shotgun (WGS) entry which is preliminary data.</text>
</comment>
<name>A0A7Y0L6A5_9FIRM</name>
<gene>
    <name evidence="1" type="ORF">HIJ39_12895</name>
</gene>
<dbReference type="Gene3D" id="3.90.79.10">
    <property type="entry name" value="Nucleoside Triphosphate Pyrophosphohydrolase"/>
    <property type="match status" value="1"/>
</dbReference>
<dbReference type="AlphaFoldDB" id="A0A7Y0L6A5"/>
<proteinExistence type="predicted"/>
<evidence type="ECO:0000313" key="1">
    <source>
        <dbReference type="EMBL" id="NMP23235.1"/>
    </source>
</evidence>
<dbReference type="InterPro" id="IPR015797">
    <property type="entry name" value="NUDIX_hydrolase-like_dom_sf"/>
</dbReference>
<sequence length="249" mass="27436">MTGTSHWNPAHNLRVAVEDKPWDLPEALQDEVEAAWKTWRRDFFRGPVLSLVGAENTAQGPVLQTRWTDYAHFLYSARTLNPRHPFYVRVVFAAGCLISRDGFLMAAVMGPETTRPGWVQAVGGSADPSDVTLGRLDAVASALREVREETGLNLTSSDLSREVAVVGYTQDVRDGSAAIAVKAELTATADEVRRQFHIFQAQQENSELADLVAIPLGMAGLSWLRDEGRRAVRYLEPLLLAPELQPGTK</sequence>
<reference evidence="1 2" key="1">
    <citation type="submission" date="2020-04" db="EMBL/GenBank/DDBJ databases">
        <authorList>
            <person name="Zhang R."/>
            <person name="Schippers A."/>
        </authorList>
    </citation>
    <scope>NUCLEOTIDE SEQUENCE [LARGE SCALE GENOMIC DNA]</scope>
    <source>
        <strain evidence="1 2">DSM 109850</strain>
    </source>
</reference>
<organism evidence="1 2">
    <name type="scientific">Sulfobacillus harzensis</name>
    <dbReference type="NCBI Taxonomy" id="2729629"/>
    <lineage>
        <taxon>Bacteria</taxon>
        <taxon>Bacillati</taxon>
        <taxon>Bacillota</taxon>
        <taxon>Clostridia</taxon>
        <taxon>Eubacteriales</taxon>
        <taxon>Clostridiales Family XVII. Incertae Sedis</taxon>
        <taxon>Sulfobacillus</taxon>
    </lineage>
</organism>
<dbReference type="RefSeq" id="WP_169100315.1">
    <property type="nucleotide sequence ID" value="NZ_JABBVZ010000044.1"/>
</dbReference>
<evidence type="ECO:0000313" key="2">
    <source>
        <dbReference type="Proteomes" id="UP000533476"/>
    </source>
</evidence>
<protein>
    <submittedName>
        <fullName evidence="1">NUDIX domain-containing protein</fullName>
    </submittedName>
</protein>
<dbReference type="SUPFAM" id="SSF55811">
    <property type="entry name" value="Nudix"/>
    <property type="match status" value="1"/>
</dbReference>